<proteinExistence type="predicted"/>
<dbReference type="OrthoDB" id="475179at2"/>
<sequence length="529" mass="58147">MTVEELLKKYALGARDFSALDLSEANLSGVKLTDINLSHSNLSLINFSGANLISSNLSYTKLNVARLRGAYLSNANLNNASLNVANLIRADLSSAQLQKATLIRAELIRANLSNANLWEANLSGSDLREATLRQVNFNRANLHQVTLKDASLTGANLEQANLNNSDLARSNMSGSNFRDAQLKQANLSRSNLSGANLSGANLRWADLSGANLRWADLSGAKLSGAKLVGADLSNSNLTNASLVQADLTNSKLIKTEWVGADLTGATLTGSQLYGTSRFGLKTNDIICEWVDLSPNGDRSVIHKFNPEESKCFFNKTSPTVKIIVDRALDYEAHLVLSGAYYQISRYFHRFTDGTEKHLEEPPSIEVGSRRTIITFKINSDEFLLAAAYIAIIPFKDAEYTQKSICMAVDAITSEDVAYFCFSNPNIVQKLNTLIEQVVRNVNSLKKMKNSLQHSGKRKFFQASTQIIMTNSSAQTLMIYENPNFGTKIVNNSEANTYPYKDGSNNIPKMTTLSQSMIIDFINGFYEIVV</sequence>
<dbReference type="Proteomes" id="UP000053372">
    <property type="component" value="Unassembled WGS sequence"/>
</dbReference>
<evidence type="ECO:0000313" key="1">
    <source>
        <dbReference type="EMBL" id="KST67473.1"/>
    </source>
</evidence>
<dbReference type="Gene3D" id="2.160.20.80">
    <property type="entry name" value="E3 ubiquitin-protein ligase SopA"/>
    <property type="match status" value="2"/>
</dbReference>
<gene>
    <name evidence="1" type="ORF">BC008_30220</name>
</gene>
<dbReference type="InterPro" id="IPR001646">
    <property type="entry name" value="5peptide_repeat"/>
</dbReference>
<dbReference type="AlphaFoldDB" id="A0A0V7ZSV9"/>
<evidence type="ECO:0000313" key="2">
    <source>
        <dbReference type="Proteomes" id="UP000053372"/>
    </source>
</evidence>
<name>A0A0V7ZSV9_9CYAN</name>
<accession>A0A0V7ZSV9</accession>
<dbReference type="PANTHER" id="PTHR14136">
    <property type="entry name" value="BTB_POZ DOMAIN-CONTAINING PROTEIN KCTD9"/>
    <property type="match status" value="1"/>
</dbReference>
<reference evidence="1 2" key="1">
    <citation type="journal article" date="2015" name="Genome Announc.">
        <title>Draft Genome of the Euendolithic (true boring) Cyanobacterium Mastigocoleus testarum strain BC008.</title>
        <authorList>
            <person name="Guida B.S."/>
            <person name="Garcia-Pichel F."/>
        </authorList>
    </citation>
    <scope>NUCLEOTIDE SEQUENCE [LARGE SCALE GENOMIC DNA]</scope>
    <source>
        <strain evidence="1 2">BC008</strain>
    </source>
</reference>
<evidence type="ECO:0008006" key="3">
    <source>
        <dbReference type="Google" id="ProtNLM"/>
    </source>
</evidence>
<dbReference type="RefSeq" id="WP_027840439.1">
    <property type="nucleotide sequence ID" value="NZ_LMTZ01000087.1"/>
</dbReference>
<dbReference type="PANTHER" id="PTHR14136:SF17">
    <property type="entry name" value="BTB_POZ DOMAIN-CONTAINING PROTEIN KCTD9"/>
    <property type="match status" value="1"/>
</dbReference>
<dbReference type="EMBL" id="LMTZ01000087">
    <property type="protein sequence ID" value="KST67473.1"/>
    <property type="molecule type" value="Genomic_DNA"/>
</dbReference>
<comment type="caution">
    <text evidence="1">The sequence shown here is derived from an EMBL/GenBank/DDBJ whole genome shotgun (WGS) entry which is preliminary data.</text>
</comment>
<dbReference type="InterPro" id="IPR051082">
    <property type="entry name" value="Pentapeptide-BTB/POZ_domain"/>
</dbReference>
<protein>
    <recommendedName>
        <fullName evidence="3">Pentapeptide repeat-containing protein</fullName>
    </recommendedName>
</protein>
<dbReference type="Pfam" id="PF00805">
    <property type="entry name" value="Pentapeptide"/>
    <property type="match status" value="5"/>
</dbReference>
<organism evidence="1 2">
    <name type="scientific">Mastigocoleus testarum BC008</name>
    <dbReference type="NCBI Taxonomy" id="371196"/>
    <lineage>
        <taxon>Bacteria</taxon>
        <taxon>Bacillati</taxon>
        <taxon>Cyanobacteriota</taxon>
        <taxon>Cyanophyceae</taxon>
        <taxon>Nostocales</taxon>
        <taxon>Hapalosiphonaceae</taxon>
        <taxon>Mastigocoleus</taxon>
    </lineage>
</organism>
<dbReference type="SUPFAM" id="SSF141571">
    <property type="entry name" value="Pentapeptide repeat-like"/>
    <property type="match status" value="2"/>
</dbReference>
<keyword evidence="2" id="KW-1185">Reference proteome</keyword>